<keyword evidence="12" id="KW-0902">Two-component regulatory system</keyword>
<evidence type="ECO:0000256" key="8">
    <source>
        <dbReference type="ARBA" id="ARBA00022741"/>
    </source>
</evidence>
<dbReference type="SMART" id="SM00387">
    <property type="entry name" value="HATPase_c"/>
    <property type="match status" value="1"/>
</dbReference>
<dbReference type="PROSITE" id="PS50109">
    <property type="entry name" value="HIS_KIN"/>
    <property type="match status" value="1"/>
</dbReference>
<feature type="transmembrane region" description="Helical" evidence="14">
    <location>
        <begin position="135"/>
        <end position="153"/>
    </location>
</feature>
<dbReference type="InterPro" id="IPR005467">
    <property type="entry name" value="His_kinase_dom"/>
</dbReference>
<accession>A0A3M8A7Z4</accession>
<evidence type="ECO:0000256" key="5">
    <source>
        <dbReference type="ARBA" id="ARBA00022553"/>
    </source>
</evidence>
<comment type="catalytic activity">
    <reaction evidence="1">
        <text>ATP + protein L-histidine = ADP + protein N-phospho-L-histidine.</text>
        <dbReference type="EC" id="2.7.13.3"/>
    </reaction>
</comment>
<dbReference type="Pfam" id="PF02518">
    <property type="entry name" value="HATPase_c"/>
    <property type="match status" value="1"/>
</dbReference>
<keyword evidence="10" id="KW-0067">ATP-binding</keyword>
<dbReference type="AlphaFoldDB" id="A0A3M8A7Z4"/>
<keyword evidence="9" id="KW-0418">Kinase</keyword>
<dbReference type="SMART" id="SM00388">
    <property type="entry name" value="HisKA"/>
    <property type="match status" value="1"/>
</dbReference>
<dbReference type="Pfam" id="PF00512">
    <property type="entry name" value="HisKA"/>
    <property type="match status" value="1"/>
</dbReference>
<keyword evidence="6" id="KW-0808">Transferase</keyword>
<dbReference type="GO" id="GO:0071555">
    <property type="term" value="P:cell wall organization"/>
    <property type="evidence" value="ECO:0007669"/>
    <property type="project" value="InterPro"/>
</dbReference>
<feature type="transmembrane region" description="Helical" evidence="14">
    <location>
        <begin position="73"/>
        <end position="99"/>
    </location>
</feature>
<keyword evidence="4" id="KW-1003">Cell membrane</keyword>
<evidence type="ECO:0000256" key="2">
    <source>
        <dbReference type="ARBA" id="ARBA00004651"/>
    </source>
</evidence>
<dbReference type="PANTHER" id="PTHR43065">
    <property type="entry name" value="SENSOR HISTIDINE KINASE"/>
    <property type="match status" value="1"/>
</dbReference>
<evidence type="ECO:0000256" key="3">
    <source>
        <dbReference type="ARBA" id="ARBA00012438"/>
    </source>
</evidence>
<dbReference type="InterPro" id="IPR003661">
    <property type="entry name" value="HisK_dim/P_dom"/>
</dbReference>
<evidence type="ECO:0000256" key="9">
    <source>
        <dbReference type="ARBA" id="ARBA00022777"/>
    </source>
</evidence>
<dbReference type="PANTHER" id="PTHR43065:SF46">
    <property type="entry name" value="C4-DICARBOXYLATE TRANSPORT SENSOR PROTEIN DCTB"/>
    <property type="match status" value="1"/>
</dbReference>
<protein>
    <recommendedName>
        <fullName evidence="3">histidine kinase</fullName>
        <ecNumber evidence="3">2.7.13.3</ecNumber>
    </recommendedName>
</protein>
<comment type="caution">
    <text evidence="16">The sequence shown here is derived from an EMBL/GenBank/DDBJ whole genome shotgun (WGS) entry which is preliminary data.</text>
</comment>
<feature type="domain" description="Histidine kinase" evidence="15">
    <location>
        <begin position="213"/>
        <end position="422"/>
    </location>
</feature>
<dbReference type="Pfam" id="PF07694">
    <property type="entry name" value="5TM-5TMR_LYT"/>
    <property type="match status" value="1"/>
</dbReference>
<dbReference type="EC" id="2.7.13.3" evidence="3"/>
<dbReference type="InterPro" id="IPR003594">
    <property type="entry name" value="HATPase_dom"/>
</dbReference>
<dbReference type="GO" id="GO:0000155">
    <property type="term" value="F:phosphorelay sensor kinase activity"/>
    <property type="evidence" value="ECO:0007669"/>
    <property type="project" value="InterPro"/>
</dbReference>
<organism evidence="16 17">
    <name type="scientific">Brevibacillus agri</name>
    <dbReference type="NCBI Taxonomy" id="51101"/>
    <lineage>
        <taxon>Bacteria</taxon>
        <taxon>Bacillati</taxon>
        <taxon>Bacillota</taxon>
        <taxon>Bacilli</taxon>
        <taxon>Bacillales</taxon>
        <taxon>Paenibacillaceae</taxon>
        <taxon>Brevibacillus</taxon>
    </lineage>
</organism>
<evidence type="ECO:0000256" key="10">
    <source>
        <dbReference type="ARBA" id="ARBA00022840"/>
    </source>
</evidence>
<evidence type="ECO:0000256" key="14">
    <source>
        <dbReference type="SAM" id="Phobius"/>
    </source>
</evidence>
<gene>
    <name evidence="16" type="ORF">EB820_24785</name>
</gene>
<dbReference type="CDD" id="cd00082">
    <property type="entry name" value="HisKA"/>
    <property type="match status" value="1"/>
</dbReference>
<evidence type="ECO:0000313" key="17">
    <source>
        <dbReference type="Proteomes" id="UP000276178"/>
    </source>
</evidence>
<proteinExistence type="predicted"/>
<feature type="transmembrane region" description="Helical" evidence="14">
    <location>
        <begin position="105"/>
        <end position="123"/>
    </location>
</feature>
<evidence type="ECO:0000256" key="1">
    <source>
        <dbReference type="ARBA" id="ARBA00000085"/>
    </source>
</evidence>
<evidence type="ECO:0000313" key="16">
    <source>
        <dbReference type="EMBL" id="RNB47141.1"/>
    </source>
</evidence>
<name>A0A3M8A7Z4_9BACL</name>
<dbReference type="Gene3D" id="1.10.287.130">
    <property type="match status" value="1"/>
</dbReference>
<dbReference type="InterPro" id="IPR004358">
    <property type="entry name" value="Sig_transdc_His_kin-like_C"/>
</dbReference>
<dbReference type="InterPro" id="IPR036097">
    <property type="entry name" value="HisK_dim/P_sf"/>
</dbReference>
<evidence type="ECO:0000256" key="6">
    <source>
        <dbReference type="ARBA" id="ARBA00022679"/>
    </source>
</evidence>
<dbReference type="InterPro" id="IPR011620">
    <property type="entry name" value="Sig_transdc_His_kinase_LytS_TM"/>
</dbReference>
<keyword evidence="5" id="KW-0597">Phosphoprotein</keyword>
<dbReference type="Proteomes" id="UP000276178">
    <property type="component" value="Unassembled WGS sequence"/>
</dbReference>
<feature type="transmembrane region" description="Helical" evidence="14">
    <location>
        <begin position="12"/>
        <end position="31"/>
    </location>
</feature>
<evidence type="ECO:0000256" key="7">
    <source>
        <dbReference type="ARBA" id="ARBA00022692"/>
    </source>
</evidence>
<dbReference type="GO" id="GO:0005886">
    <property type="term" value="C:plasma membrane"/>
    <property type="evidence" value="ECO:0007669"/>
    <property type="project" value="UniProtKB-SubCell"/>
</dbReference>
<evidence type="ECO:0000256" key="4">
    <source>
        <dbReference type="ARBA" id="ARBA00022475"/>
    </source>
</evidence>
<evidence type="ECO:0000256" key="12">
    <source>
        <dbReference type="ARBA" id="ARBA00023012"/>
    </source>
</evidence>
<sequence>MRWGCLMSLLKELILQMFFALTPFVLFNIYYRDRMRNYSRCFILVTSSVCMFLAMTFASSVNEGIIFDIRHVIVFFALIYGGVRIALIVLIESALYRFYLGGEGTWVAMLVMAATFAISLLIYQRYKASYRKTLFTLLTGALFSLIDLGLTYFNFPTYVSHQLPYHVLVIPVQNFVGIWLLMSLFSKCVSDKELFIRHAQNEKIETMSHVAASLAHEVRNPLTAVKGFLRLIQEDPGNIAKTDQYIRISMDEIQRTEAILTEYLALSKPLKERTELIDVCEQLHVVREVMLPFANMNNVELELQAYEKPVTIMANPDEFKQVLVNFIKNAIEACAETAKGKVSLSLFIEKNNALLVIKDNGIGMDEGQIRRLGTIYFSTKTSGTGLGLTYSYHVIHTFGGSVSVSSKPKVGTKFTITFPYHQPQ</sequence>
<dbReference type="EMBL" id="RHHN01000098">
    <property type="protein sequence ID" value="RNB47141.1"/>
    <property type="molecule type" value="Genomic_DNA"/>
</dbReference>
<keyword evidence="8" id="KW-0547">Nucleotide-binding</keyword>
<keyword evidence="13 14" id="KW-0472">Membrane</keyword>
<dbReference type="OrthoDB" id="9815750at2"/>
<reference evidence="16 17" key="1">
    <citation type="submission" date="2018-10" db="EMBL/GenBank/DDBJ databases">
        <title>Phylogenomics of Brevibacillus.</title>
        <authorList>
            <person name="Dunlap C."/>
        </authorList>
    </citation>
    <scope>NUCLEOTIDE SEQUENCE [LARGE SCALE GENOMIC DNA]</scope>
    <source>
        <strain evidence="16 17">NRRL NRS 1219</strain>
    </source>
</reference>
<feature type="transmembrane region" description="Helical" evidence="14">
    <location>
        <begin position="37"/>
        <end position="61"/>
    </location>
</feature>
<dbReference type="SUPFAM" id="SSF47384">
    <property type="entry name" value="Homodimeric domain of signal transducing histidine kinase"/>
    <property type="match status" value="1"/>
</dbReference>
<keyword evidence="11 14" id="KW-1133">Transmembrane helix</keyword>
<dbReference type="SUPFAM" id="SSF55874">
    <property type="entry name" value="ATPase domain of HSP90 chaperone/DNA topoisomerase II/histidine kinase"/>
    <property type="match status" value="1"/>
</dbReference>
<dbReference type="PRINTS" id="PR00344">
    <property type="entry name" value="BCTRLSENSOR"/>
</dbReference>
<evidence type="ECO:0000256" key="11">
    <source>
        <dbReference type="ARBA" id="ARBA00022989"/>
    </source>
</evidence>
<feature type="transmembrane region" description="Helical" evidence="14">
    <location>
        <begin position="165"/>
        <end position="185"/>
    </location>
</feature>
<evidence type="ECO:0000256" key="13">
    <source>
        <dbReference type="ARBA" id="ARBA00023136"/>
    </source>
</evidence>
<evidence type="ECO:0000259" key="15">
    <source>
        <dbReference type="PROSITE" id="PS50109"/>
    </source>
</evidence>
<keyword evidence="7 14" id="KW-0812">Transmembrane</keyword>
<dbReference type="GO" id="GO:0005524">
    <property type="term" value="F:ATP binding"/>
    <property type="evidence" value="ECO:0007669"/>
    <property type="project" value="UniProtKB-KW"/>
</dbReference>
<comment type="subcellular location">
    <subcellularLocation>
        <location evidence="2">Cell membrane</location>
        <topology evidence="2">Multi-pass membrane protein</topology>
    </subcellularLocation>
</comment>
<dbReference type="InterPro" id="IPR036890">
    <property type="entry name" value="HATPase_C_sf"/>
</dbReference>
<dbReference type="Gene3D" id="3.30.565.10">
    <property type="entry name" value="Histidine kinase-like ATPase, C-terminal domain"/>
    <property type="match status" value="1"/>
</dbReference>